<keyword evidence="1" id="KW-0732">Signal</keyword>
<dbReference type="OrthoDB" id="9797736at2"/>
<feature type="domain" description="Fe/B12 periplasmic-binding" evidence="2">
    <location>
        <begin position="22"/>
        <end position="272"/>
    </location>
</feature>
<keyword evidence="4" id="KW-1185">Reference proteome</keyword>
<dbReference type="RefSeq" id="WP_116557149.1">
    <property type="nucleotide sequence ID" value="NZ_JBLWXM010000010.1"/>
</dbReference>
<dbReference type="InterPro" id="IPR050902">
    <property type="entry name" value="ABC_Transporter_SBP"/>
</dbReference>
<dbReference type="InterPro" id="IPR002491">
    <property type="entry name" value="ABC_transptr_periplasmic_BD"/>
</dbReference>
<dbReference type="Proteomes" id="UP000245911">
    <property type="component" value="Unassembled WGS sequence"/>
</dbReference>
<evidence type="ECO:0000256" key="1">
    <source>
        <dbReference type="SAM" id="SignalP"/>
    </source>
</evidence>
<reference evidence="3 4" key="1">
    <citation type="submission" date="2018-04" db="EMBL/GenBank/DDBJ databases">
        <title>Pararhodobacter oceanense sp. nov., isolated from marine intertidal sediment.</title>
        <authorList>
            <person name="Wang X.-L."/>
            <person name="Du Z.-J."/>
        </authorList>
    </citation>
    <scope>NUCLEOTIDE SEQUENCE [LARGE SCALE GENOMIC DNA]</scope>
    <source>
        <strain evidence="3 4">AM505</strain>
    </source>
</reference>
<name>A0A2T8HZ68_9RHOB</name>
<gene>
    <name evidence="3" type="ORF">DDE20_04230</name>
</gene>
<proteinExistence type="predicted"/>
<evidence type="ECO:0000313" key="4">
    <source>
        <dbReference type="Proteomes" id="UP000245911"/>
    </source>
</evidence>
<dbReference type="PROSITE" id="PS50983">
    <property type="entry name" value="FE_B12_PBP"/>
    <property type="match status" value="1"/>
</dbReference>
<organism evidence="3 4">
    <name type="scientific">Pararhodobacter oceanensis</name>
    <dbReference type="NCBI Taxonomy" id="2172121"/>
    <lineage>
        <taxon>Bacteria</taxon>
        <taxon>Pseudomonadati</taxon>
        <taxon>Pseudomonadota</taxon>
        <taxon>Alphaproteobacteria</taxon>
        <taxon>Rhodobacterales</taxon>
        <taxon>Paracoccaceae</taxon>
        <taxon>Pararhodobacter</taxon>
    </lineage>
</organism>
<dbReference type="PANTHER" id="PTHR30535:SF4">
    <property type="entry name" value="HEMIN-BINDING PERIPLASMIC PROTEIN HMUT"/>
    <property type="match status" value="1"/>
</dbReference>
<dbReference type="Pfam" id="PF01497">
    <property type="entry name" value="Peripla_BP_2"/>
    <property type="match status" value="1"/>
</dbReference>
<dbReference type="SUPFAM" id="SSF53807">
    <property type="entry name" value="Helical backbone' metal receptor"/>
    <property type="match status" value="1"/>
</dbReference>
<accession>A0A2T8HZ68</accession>
<feature type="chain" id="PRO_5015493828" evidence="1">
    <location>
        <begin position="20"/>
        <end position="272"/>
    </location>
</feature>
<dbReference type="EMBL" id="QDKM01000001">
    <property type="protein sequence ID" value="PVH30728.1"/>
    <property type="molecule type" value="Genomic_DNA"/>
</dbReference>
<dbReference type="Gene3D" id="3.40.50.1980">
    <property type="entry name" value="Nitrogenase molybdenum iron protein domain"/>
    <property type="match status" value="2"/>
</dbReference>
<evidence type="ECO:0000313" key="3">
    <source>
        <dbReference type="EMBL" id="PVH30728.1"/>
    </source>
</evidence>
<protein>
    <submittedName>
        <fullName evidence="3">Hemin ABC transporter substrate-binding protein</fullName>
    </submittedName>
</protein>
<sequence length="272" mass="28465">MRYAIVLAACLAAPLQVAAQERVVVAGSALSEITAALGQTHRLVGRDQTSTYPAEIEALPDLGYLRALSAEGLLSLNPDLILADADAGPPETMDLVASTEIPVVRITADFTAEGVIERIAEVGQALSVDPAPLQAEVQASFDALAEARAAHPPLRAMFILTAQGGQITAAGSDTAAEGILHLAGAQNALQGFSGYRQITDEAITNAAPDVLVMMERTGDHSLEDADLQSHAALSLTPAVRDGRVIRMEGSYLLGFGPRTPDAALQLLHAMWE</sequence>
<dbReference type="PANTHER" id="PTHR30535">
    <property type="entry name" value="VITAMIN B12-BINDING PROTEIN"/>
    <property type="match status" value="1"/>
</dbReference>
<feature type="signal peptide" evidence="1">
    <location>
        <begin position="1"/>
        <end position="19"/>
    </location>
</feature>
<dbReference type="AlphaFoldDB" id="A0A2T8HZ68"/>
<evidence type="ECO:0000259" key="2">
    <source>
        <dbReference type="PROSITE" id="PS50983"/>
    </source>
</evidence>
<comment type="caution">
    <text evidence="3">The sequence shown here is derived from an EMBL/GenBank/DDBJ whole genome shotgun (WGS) entry which is preliminary data.</text>
</comment>